<accession>A0A327MQV3</accession>
<dbReference type="InterPro" id="IPR050493">
    <property type="entry name" value="FAD-dep_Monooxygenase_BioMet"/>
</dbReference>
<dbReference type="PANTHER" id="PTHR13789">
    <property type="entry name" value="MONOOXYGENASE"/>
    <property type="match status" value="1"/>
</dbReference>
<comment type="caution">
    <text evidence="4">The sequence shown here is derived from an EMBL/GenBank/DDBJ whole genome shotgun (WGS) entry which is preliminary data.</text>
</comment>
<dbReference type="EMBL" id="QLIN01000014">
    <property type="protein sequence ID" value="RAI64766.1"/>
    <property type="molecule type" value="Genomic_DNA"/>
</dbReference>
<dbReference type="GO" id="GO:0004497">
    <property type="term" value="F:monooxygenase activity"/>
    <property type="evidence" value="ECO:0007669"/>
    <property type="project" value="UniProtKB-KW"/>
</dbReference>
<keyword evidence="2" id="KW-0503">Monooxygenase</keyword>
<dbReference type="NCBIfam" id="NF005313">
    <property type="entry name" value="PRK06847.1"/>
    <property type="match status" value="1"/>
</dbReference>
<dbReference type="PRINTS" id="PR00420">
    <property type="entry name" value="RNGMNOXGNASE"/>
</dbReference>
<dbReference type="PANTHER" id="PTHR13789:SF309">
    <property type="entry name" value="PUTATIVE (AFU_ORTHOLOGUE AFUA_6G14510)-RELATED"/>
    <property type="match status" value="1"/>
</dbReference>
<proteinExistence type="predicted"/>
<dbReference type="Proteomes" id="UP000249493">
    <property type="component" value="Unassembled WGS sequence"/>
</dbReference>
<organism evidence="4 5">
    <name type="scientific">Pseudomonas fluorescens</name>
    <dbReference type="NCBI Taxonomy" id="294"/>
    <lineage>
        <taxon>Bacteria</taxon>
        <taxon>Pseudomonadati</taxon>
        <taxon>Pseudomonadota</taxon>
        <taxon>Gammaproteobacteria</taxon>
        <taxon>Pseudomonadales</taxon>
        <taxon>Pseudomonadaceae</taxon>
        <taxon>Pseudomonas</taxon>
    </lineage>
</organism>
<protein>
    <submittedName>
        <fullName evidence="4">2-polyprenyl-6-methoxyphenol hydroxylase</fullName>
    </submittedName>
</protein>
<evidence type="ECO:0000256" key="1">
    <source>
        <dbReference type="ARBA" id="ARBA00023002"/>
    </source>
</evidence>
<gene>
    <name evidence="4" type="ORF">DOZ80_25190</name>
</gene>
<evidence type="ECO:0000256" key="2">
    <source>
        <dbReference type="ARBA" id="ARBA00023033"/>
    </source>
</evidence>
<dbReference type="AlphaFoldDB" id="A0A327MQV3"/>
<dbReference type="Gene3D" id="3.50.50.60">
    <property type="entry name" value="FAD/NAD(P)-binding domain"/>
    <property type="match status" value="1"/>
</dbReference>
<name>A0A327MQV3_PSEFL</name>
<dbReference type="SUPFAM" id="SSF51905">
    <property type="entry name" value="FAD/NAD(P)-binding domain"/>
    <property type="match status" value="1"/>
</dbReference>
<dbReference type="Pfam" id="PF01494">
    <property type="entry name" value="FAD_binding_3"/>
    <property type="match status" value="1"/>
</dbReference>
<evidence type="ECO:0000313" key="4">
    <source>
        <dbReference type="EMBL" id="RAI64766.1"/>
    </source>
</evidence>
<reference evidence="4 5" key="1">
    <citation type="submission" date="2018-06" db="EMBL/GenBank/DDBJ databases">
        <authorList>
            <person name="Zhirakovskaya E."/>
        </authorList>
    </citation>
    <scope>NUCLEOTIDE SEQUENCE [LARGE SCALE GENOMIC DNA]</scope>
    <source>
        <strain evidence="4 5">LY3</strain>
    </source>
</reference>
<evidence type="ECO:0000259" key="3">
    <source>
        <dbReference type="Pfam" id="PF01494"/>
    </source>
</evidence>
<keyword evidence="1" id="KW-0560">Oxidoreductase</keyword>
<sequence>MCMSTINNVLIVGGGIGGLAAATALRRSGVRVEIVEVKQEWTVAGVGIIQPSNALRALEYIGVAEKCIQAGRPFPGWQLFNSKGDLLAEVPTPQAEGSTCPPNNGITRPALHNILSAAAVEAGASIRLGMSVETIVSAEDSATVTFTDGTSASYDLVIGADGIYSKVRGMVFGDLKPEFVGEAVWRFTTKRPKDMDWGGIYFAKGSKAGLVPLDDELMYLFLVTPEPGNPRKAEHELHTLLRQHLNEYEGVVGRLAEDLLDPAQVIYKPIETIYVAGPWHRGRVVLLGDAVHAASPHLGAGAAMAVEDAVLLSELITTQAELEHALAAYSERRKPRCFLVSNASRQLIEWELKEWAGKHPSGNPGEIFTHALNELAKPF</sequence>
<feature type="domain" description="FAD-binding" evidence="3">
    <location>
        <begin position="8"/>
        <end position="336"/>
    </location>
</feature>
<dbReference type="InterPro" id="IPR002938">
    <property type="entry name" value="FAD-bd"/>
</dbReference>
<dbReference type="GO" id="GO:0071949">
    <property type="term" value="F:FAD binding"/>
    <property type="evidence" value="ECO:0007669"/>
    <property type="project" value="InterPro"/>
</dbReference>
<dbReference type="InterPro" id="IPR036188">
    <property type="entry name" value="FAD/NAD-bd_sf"/>
</dbReference>
<evidence type="ECO:0000313" key="5">
    <source>
        <dbReference type="Proteomes" id="UP000249493"/>
    </source>
</evidence>